<evidence type="ECO:0008006" key="4">
    <source>
        <dbReference type="Google" id="ProtNLM"/>
    </source>
</evidence>
<feature type="region of interest" description="Disordered" evidence="1">
    <location>
        <begin position="158"/>
        <end position="189"/>
    </location>
</feature>
<keyword evidence="3" id="KW-1185">Reference proteome</keyword>
<name>A0A2G8JTX0_STIJA</name>
<gene>
    <name evidence="2" type="ORF">BSL78_23935</name>
</gene>
<evidence type="ECO:0000313" key="3">
    <source>
        <dbReference type="Proteomes" id="UP000230750"/>
    </source>
</evidence>
<protein>
    <recommendedName>
        <fullName evidence="4">Homeobox domain-containing protein</fullName>
    </recommendedName>
</protein>
<dbReference type="AlphaFoldDB" id="A0A2G8JTX0"/>
<dbReference type="Proteomes" id="UP000230750">
    <property type="component" value="Unassembled WGS sequence"/>
</dbReference>
<evidence type="ECO:0000313" key="2">
    <source>
        <dbReference type="EMBL" id="PIK39216.1"/>
    </source>
</evidence>
<dbReference type="SUPFAM" id="SSF46689">
    <property type="entry name" value="Homeodomain-like"/>
    <property type="match status" value="1"/>
</dbReference>
<accession>A0A2G8JTX0</accession>
<dbReference type="InterPro" id="IPR009057">
    <property type="entry name" value="Homeodomain-like_sf"/>
</dbReference>
<feature type="compositionally biased region" description="Polar residues" evidence="1">
    <location>
        <begin position="158"/>
        <end position="181"/>
    </location>
</feature>
<proteinExistence type="predicted"/>
<dbReference type="Gene3D" id="1.10.10.60">
    <property type="entry name" value="Homeodomain-like"/>
    <property type="match status" value="1"/>
</dbReference>
<reference evidence="2 3" key="1">
    <citation type="journal article" date="2017" name="PLoS Biol.">
        <title>The sea cucumber genome provides insights into morphological evolution and visceral regeneration.</title>
        <authorList>
            <person name="Zhang X."/>
            <person name="Sun L."/>
            <person name="Yuan J."/>
            <person name="Sun Y."/>
            <person name="Gao Y."/>
            <person name="Zhang L."/>
            <person name="Li S."/>
            <person name="Dai H."/>
            <person name="Hamel J.F."/>
            <person name="Liu C."/>
            <person name="Yu Y."/>
            <person name="Liu S."/>
            <person name="Lin W."/>
            <person name="Guo K."/>
            <person name="Jin S."/>
            <person name="Xu P."/>
            <person name="Storey K.B."/>
            <person name="Huan P."/>
            <person name="Zhang T."/>
            <person name="Zhou Y."/>
            <person name="Zhang J."/>
            <person name="Lin C."/>
            <person name="Li X."/>
            <person name="Xing L."/>
            <person name="Huo D."/>
            <person name="Sun M."/>
            <person name="Wang L."/>
            <person name="Mercier A."/>
            <person name="Li F."/>
            <person name="Yang H."/>
            <person name="Xiang J."/>
        </authorList>
    </citation>
    <scope>NUCLEOTIDE SEQUENCE [LARGE SCALE GENOMIC DNA]</scope>
    <source>
        <strain evidence="2">Shaxun</strain>
        <tissue evidence="2">Muscle</tissue>
    </source>
</reference>
<organism evidence="2 3">
    <name type="scientific">Stichopus japonicus</name>
    <name type="common">Sea cucumber</name>
    <dbReference type="NCBI Taxonomy" id="307972"/>
    <lineage>
        <taxon>Eukaryota</taxon>
        <taxon>Metazoa</taxon>
        <taxon>Echinodermata</taxon>
        <taxon>Eleutherozoa</taxon>
        <taxon>Echinozoa</taxon>
        <taxon>Holothuroidea</taxon>
        <taxon>Aspidochirotacea</taxon>
        <taxon>Aspidochirotida</taxon>
        <taxon>Stichopodidae</taxon>
        <taxon>Apostichopus</taxon>
    </lineage>
</organism>
<comment type="caution">
    <text evidence="2">The sequence shown here is derived from an EMBL/GenBank/DDBJ whole genome shotgun (WGS) entry which is preliminary data.</text>
</comment>
<evidence type="ECO:0000256" key="1">
    <source>
        <dbReference type="SAM" id="MobiDB-lite"/>
    </source>
</evidence>
<sequence length="290" mass="31279">MELLHTPTVQEKVTVGAGHSFNLPTPPLTSTEDLFVNSPATIHQTMGLPEICSKDSPVRNPAAMMELILQDLGVESVSQASLSPIEKTPELPEGIPEICLKESPVKDPTELMELILKDLGIEITPVPNSQILPTPVSSGLLSSPSGCDVTAVSSIPSSGRLTVTASSPPNDLQVITPSDPRSPSPAVRPAYRDRNLQSTAKRVPGHKRRRYTARVSKAQRVILKGAFTRARQPTYSDIAEISAVSGLNGYTIMEWFAKETLLTGMKKRLFSDDIAPPKLLKRSGVVGRTT</sequence>
<dbReference type="EMBL" id="MRZV01001262">
    <property type="protein sequence ID" value="PIK39216.1"/>
    <property type="molecule type" value="Genomic_DNA"/>
</dbReference>